<dbReference type="STRING" id="1555241.A0A4P9X336"/>
<dbReference type="InterPro" id="IPR051681">
    <property type="entry name" value="Ser/Thr_Kinases-Pseudokinases"/>
</dbReference>
<dbReference type="PRINTS" id="PR00109">
    <property type="entry name" value="TYRKINASE"/>
</dbReference>
<dbReference type="AlphaFoldDB" id="A0A4P9X336"/>
<sequence>MGRYVAVKRYRRLAADNVDVISFSNEVTCLMSLHHKNIIGFLGFNIQGPDLYVVTEFMERGSLFDVLAQPELLTPCTKAHMLQDAVQGVAFLHQCKPPIVHHDLKSLNLLVSQNYTVKITDFGVTTGLPPDATTALFVTPGPSGCTIQWMAPELCLQDAICTTASDIFAIGVIFWEVASCRRPWLRVPHPQILNAILRGERLPLNPAWPTPFRDFIKMLWHQNPKKRPSAKAILKRLQVVAIPSSP</sequence>
<proteinExistence type="predicted"/>
<gene>
    <name evidence="2" type="ORF">CXG81DRAFT_14531</name>
</gene>
<dbReference type="InterPro" id="IPR011009">
    <property type="entry name" value="Kinase-like_dom_sf"/>
</dbReference>
<evidence type="ECO:0000259" key="1">
    <source>
        <dbReference type="PROSITE" id="PS50011"/>
    </source>
</evidence>
<dbReference type="EMBL" id="ML014286">
    <property type="protein sequence ID" value="RKO99429.1"/>
    <property type="molecule type" value="Genomic_DNA"/>
</dbReference>
<protein>
    <recommendedName>
        <fullName evidence="1">Protein kinase domain-containing protein</fullName>
    </recommendedName>
</protein>
<reference evidence="3" key="1">
    <citation type="journal article" date="2018" name="Nat. Microbiol.">
        <title>Leveraging single-cell genomics to expand the fungal tree of life.</title>
        <authorList>
            <person name="Ahrendt S.R."/>
            <person name="Quandt C.A."/>
            <person name="Ciobanu D."/>
            <person name="Clum A."/>
            <person name="Salamov A."/>
            <person name="Andreopoulos B."/>
            <person name="Cheng J.F."/>
            <person name="Woyke T."/>
            <person name="Pelin A."/>
            <person name="Henrissat B."/>
            <person name="Reynolds N.K."/>
            <person name="Benny G.L."/>
            <person name="Smith M.E."/>
            <person name="James T.Y."/>
            <person name="Grigoriev I.V."/>
        </authorList>
    </citation>
    <scope>NUCLEOTIDE SEQUENCE [LARGE SCALE GENOMIC DNA]</scope>
    <source>
        <strain evidence="3">ATCC 52028</strain>
    </source>
</reference>
<dbReference type="PROSITE" id="PS50011">
    <property type="entry name" value="PROTEIN_KINASE_DOM"/>
    <property type="match status" value="1"/>
</dbReference>
<dbReference type="GO" id="GO:0004674">
    <property type="term" value="F:protein serine/threonine kinase activity"/>
    <property type="evidence" value="ECO:0007669"/>
    <property type="project" value="TreeGrafter"/>
</dbReference>
<evidence type="ECO:0000313" key="3">
    <source>
        <dbReference type="Proteomes" id="UP000274922"/>
    </source>
</evidence>
<dbReference type="InterPro" id="IPR001245">
    <property type="entry name" value="Ser-Thr/Tyr_kinase_cat_dom"/>
</dbReference>
<dbReference type="PROSITE" id="PS00108">
    <property type="entry name" value="PROTEIN_KINASE_ST"/>
    <property type="match status" value="1"/>
</dbReference>
<dbReference type="PANTHER" id="PTHR44329">
    <property type="entry name" value="SERINE/THREONINE-PROTEIN KINASE TNNI3K-RELATED"/>
    <property type="match status" value="1"/>
</dbReference>
<dbReference type="PIRSF" id="PIRSF000654">
    <property type="entry name" value="Integrin-linked_kinase"/>
    <property type="match status" value="1"/>
</dbReference>
<dbReference type="Proteomes" id="UP000274922">
    <property type="component" value="Unassembled WGS sequence"/>
</dbReference>
<dbReference type="InterPro" id="IPR008271">
    <property type="entry name" value="Ser/Thr_kinase_AS"/>
</dbReference>
<dbReference type="SMART" id="SM00220">
    <property type="entry name" value="S_TKc"/>
    <property type="match status" value="1"/>
</dbReference>
<organism evidence="2 3">
    <name type="scientific">Caulochytrium protostelioides</name>
    <dbReference type="NCBI Taxonomy" id="1555241"/>
    <lineage>
        <taxon>Eukaryota</taxon>
        <taxon>Fungi</taxon>
        <taxon>Fungi incertae sedis</taxon>
        <taxon>Chytridiomycota</taxon>
        <taxon>Chytridiomycota incertae sedis</taxon>
        <taxon>Chytridiomycetes</taxon>
        <taxon>Caulochytriales</taxon>
        <taxon>Caulochytriaceae</taxon>
        <taxon>Caulochytrium</taxon>
    </lineage>
</organism>
<feature type="domain" description="Protein kinase" evidence="1">
    <location>
        <begin position="1"/>
        <end position="246"/>
    </location>
</feature>
<dbReference type="Pfam" id="PF07714">
    <property type="entry name" value="PK_Tyr_Ser-Thr"/>
    <property type="match status" value="1"/>
</dbReference>
<evidence type="ECO:0000313" key="2">
    <source>
        <dbReference type="EMBL" id="RKO99429.1"/>
    </source>
</evidence>
<dbReference type="SUPFAM" id="SSF56112">
    <property type="entry name" value="Protein kinase-like (PK-like)"/>
    <property type="match status" value="1"/>
</dbReference>
<dbReference type="GO" id="GO:0005524">
    <property type="term" value="F:ATP binding"/>
    <property type="evidence" value="ECO:0007669"/>
    <property type="project" value="InterPro"/>
</dbReference>
<accession>A0A4P9X336</accession>
<dbReference type="OrthoDB" id="10261027at2759"/>
<keyword evidence="3" id="KW-1185">Reference proteome</keyword>
<dbReference type="InterPro" id="IPR000719">
    <property type="entry name" value="Prot_kinase_dom"/>
</dbReference>
<dbReference type="Gene3D" id="1.10.510.10">
    <property type="entry name" value="Transferase(Phosphotransferase) domain 1"/>
    <property type="match status" value="1"/>
</dbReference>
<name>A0A4P9X336_9FUNG</name>